<evidence type="ECO:0000256" key="4">
    <source>
        <dbReference type="ARBA" id="ARBA00022801"/>
    </source>
</evidence>
<proteinExistence type="inferred from homology"/>
<sequence>MAIWLERQIKVHMLIVSFCAGAWTSATAPPISTLAVFEQWMAHHGRNYVDNREKAKRYKIFLETLRFIEEFNHKAASWSYKVGLNQFSDLTIDEFVARHTGFRATSKSSNSSVTTTFKYQSVTSVPANVNWVDLGVVNSIKYQRTCESCWAFSAAAAVESITAIRTGVLLSLSEQQLIDCATNGGNYGCEGGQNDDAFGYIVQNQGISSEDTYPYIGIDNTCNKQAASFAAARISGYEDVPVSEVEILKAVAMQPVSIALDSSSTGFQHYMGGIFEGPCGANLNHAVVIVGYGTTPDGVDYWLLRNSWDVTWGEKGYMRILRNSGIPGGLCGLAMEASYPVA</sequence>
<dbReference type="OrthoDB" id="190265at2759"/>
<dbReference type="InterPro" id="IPR000169">
    <property type="entry name" value="Pept_cys_AS"/>
</dbReference>
<keyword evidence="3 7" id="KW-0732">Signal</keyword>
<dbReference type="Gene3D" id="3.90.70.10">
    <property type="entry name" value="Cysteine proteinases"/>
    <property type="match status" value="1"/>
</dbReference>
<protein>
    <submittedName>
        <fullName evidence="10">Uncharacterized protein</fullName>
    </submittedName>
</protein>
<dbReference type="InterPro" id="IPR000668">
    <property type="entry name" value="Peptidase_C1A_C"/>
</dbReference>
<dbReference type="CDD" id="cd02248">
    <property type="entry name" value="Peptidase_C1A"/>
    <property type="match status" value="1"/>
</dbReference>
<dbReference type="Proteomes" id="UP000806378">
    <property type="component" value="Unassembled WGS sequence"/>
</dbReference>
<gene>
    <name evidence="10" type="ORF">BT93_L5233</name>
</gene>
<dbReference type="GO" id="GO:0008234">
    <property type="term" value="F:cysteine-type peptidase activity"/>
    <property type="evidence" value="ECO:0007669"/>
    <property type="project" value="UniProtKB-KW"/>
</dbReference>
<evidence type="ECO:0000256" key="7">
    <source>
        <dbReference type="SAM" id="SignalP"/>
    </source>
</evidence>
<dbReference type="PROSITE" id="PS00640">
    <property type="entry name" value="THIOL_PROTEASE_ASN"/>
    <property type="match status" value="1"/>
</dbReference>
<dbReference type="InterPro" id="IPR025660">
    <property type="entry name" value="Pept_his_AS"/>
</dbReference>
<dbReference type="Pfam" id="PF08246">
    <property type="entry name" value="Inhibitor_I29"/>
    <property type="match status" value="1"/>
</dbReference>
<comment type="caution">
    <text evidence="10">The sequence shown here is derived from an EMBL/GenBank/DDBJ whole genome shotgun (WGS) entry which is preliminary data.</text>
</comment>
<reference evidence="10" key="1">
    <citation type="submission" date="2020-05" db="EMBL/GenBank/DDBJ databases">
        <title>WGS assembly of Corymbia citriodora subspecies variegata.</title>
        <authorList>
            <person name="Barry K."/>
            <person name="Hundley H."/>
            <person name="Shu S."/>
            <person name="Jenkins J."/>
            <person name="Grimwood J."/>
            <person name="Baten A."/>
        </authorList>
    </citation>
    <scope>NUCLEOTIDE SEQUENCE</scope>
    <source>
        <strain evidence="10">CV2-018</strain>
    </source>
</reference>
<organism evidence="10 11">
    <name type="scientific">Corymbia citriodora subsp. variegata</name>
    <dbReference type="NCBI Taxonomy" id="360336"/>
    <lineage>
        <taxon>Eukaryota</taxon>
        <taxon>Viridiplantae</taxon>
        <taxon>Streptophyta</taxon>
        <taxon>Embryophyta</taxon>
        <taxon>Tracheophyta</taxon>
        <taxon>Spermatophyta</taxon>
        <taxon>Magnoliopsida</taxon>
        <taxon>eudicotyledons</taxon>
        <taxon>Gunneridae</taxon>
        <taxon>Pentapetalae</taxon>
        <taxon>rosids</taxon>
        <taxon>malvids</taxon>
        <taxon>Myrtales</taxon>
        <taxon>Myrtaceae</taxon>
        <taxon>Myrtoideae</taxon>
        <taxon>Eucalypteae</taxon>
        <taxon>Corymbia</taxon>
    </lineage>
</organism>
<feature type="domain" description="Cathepsin propeptide inhibitor" evidence="9">
    <location>
        <begin position="37"/>
        <end position="95"/>
    </location>
</feature>
<evidence type="ECO:0000256" key="5">
    <source>
        <dbReference type="ARBA" id="ARBA00022807"/>
    </source>
</evidence>
<keyword evidence="2" id="KW-0645">Protease</keyword>
<keyword evidence="5" id="KW-0788">Thiol protease</keyword>
<evidence type="ECO:0000259" key="8">
    <source>
        <dbReference type="SMART" id="SM00645"/>
    </source>
</evidence>
<evidence type="ECO:0000259" key="9">
    <source>
        <dbReference type="SMART" id="SM00848"/>
    </source>
</evidence>
<evidence type="ECO:0000256" key="6">
    <source>
        <dbReference type="ARBA" id="ARBA00023157"/>
    </source>
</evidence>
<dbReference type="InterPro" id="IPR039417">
    <property type="entry name" value="Peptidase_C1A_papain-like"/>
</dbReference>
<evidence type="ECO:0000313" key="11">
    <source>
        <dbReference type="Proteomes" id="UP000806378"/>
    </source>
</evidence>
<dbReference type="Gramene" id="rna-gnl|WGS:JABURB|Cocit.L5233.1">
    <property type="protein sequence ID" value="cds-KAF7850596.1"/>
    <property type="gene ID" value="gene-BT93_L5233"/>
</dbReference>
<dbReference type="GO" id="GO:0006508">
    <property type="term" value="P:proteolysis"/>
    <property type="evidence" value="ECO:0007669"/>
    <property type="project" value="UniProtKB-KW"/>
</dbReference>
<dbReference type="AlphaFoldDB" id="A0A8T0CW69"/>
<dbReference type="SUPFAM" id="SSF54001">
    <property type="entry name" value="Cysteine proteinases"/>
    <property type="match status" value="1"/>
</dbReference>
<accession>A0A8T0CW69</accession>
<dbReference type="PRINTS" id="PR00705">
    <property type="entry name" value="PAPAIN"/>
</dbReference>
<keyword evidence="11" id="KW-1185">Reference proteome</keyword>
<evidence type="ECO:0000256" key="3">
    <source>
        <dbReference type="ARBA" id="ARBA00022729"/>
    </source>
</evidence>
<dbReference type="FunFam" id="3.90.70.10:FF:000067">
    <property type="entry name" value="Senescence-specific cysteine protease"/>
    <property type="match status" value="1"/>
</dbReference>
<evidence type="ECO:0000313" key="10">
    <source>
        <dbReference type="EMBL" id="KAF7850596.1"/>
    </source>
</evidence>
<dbReference type="PROSITE" id="PS00639">
    <property type="entry name" value="THIOL_PROTEASE_HIS"/>
    <property type="match status" value="1"/>
</dbReference>
<dbReference type="InterPro" id="IPR013128">
    <property type="entry name" value="Peptidase_C1A"/>
</dbReference>
<dbReference type="EMBL" id="MU089597">
    <property type="protein sequence ID" value="KAF7850596.1"/>
    <property type="molecule type" value="Genomic_DNA"/>
</dbReference>
<dbReference type="InterPro" id="IPR025661">
    <property type="entry name" value="Pept_asp_AS"/>
</dbReference>
<comment type="similarity">
    <text evidence="1">Belongs to the peptidase C1 family.</text>
</comment>
<dbReference type="SMART" id="SM00848">
    <property type="entry name" value="Inhibitor_I29"/>
    <property type="match status" value="1"/>
</dbReference>
<dbReference type="Pfam" id="PF00112">
    <property type="entry name" value="Peptidase_C1"/>
    <property type="match status" value="1"/>
</dbReference>
<evidence type="ECO:0000256" key="2">
    <source>
        <dbReference type="ARBA" id="ARBA00022670"/>
    </source>
</evidence>
<dbReference type="SMART" id="SM00645">
    <property type="entry name" value="Pept_C1"/>
    <property type="match status" value="1"/>
</dbReference>
<feature type="chain" id="PRO_5035732322" evidence="7">
    <location>
        <begin position="29"/>
        <end position="342"/>
    </location>
</feature>
<dbReference type="InterPro" id="IPR013201">
    <property type="entry name" value="Prot_inhib_I29"/>
</dbReference>
<keyword evidence="4" id="KW-0378">Hydrolase</keyword>
<keyword evidence="6" id="KW-1015">Disulfide bond</keyword>
<name>A0A8T0CW69_CORYI</name>
<feature type="domain" description="Peptidase C1A papain C-terminal" evidence="8">
    <location>
        <begin position="125"/>
        <end position="341"/>
    </location>
</feature>
<evidence type="ECO:0000256" key="1">
    <source>
        <dbReference type="ARBA" id="ARBA00008455"/>
    </source>
</evidence>
<feature type="signal peptide" evidence="7">
    <location>
        <begin position="1"/>
        <end position="28"/>
    </location>
</feature>
<dbReference type="PROSITE" id="PS00139">
    <property type="entry name" value="THIOL_PROTEASE_CYS"/>
    <property type="match status" value="1"/>
</dbReference>
<dbReference type="PANTHER" id="PTHR12411">
    <property type="entry name" value="CYSTEINE PROTEASE FAMILY C1-RELATED"/>
    <property type="match status" value="1"/>
</dbReference>
<dbReference type="InterPro" id="IPR038765">
    <property type="entry name" value="Papain-like_cys_pep_sf"/>
</dbReference>